<dbReference type="EMBL" id="GBXM01085474">
    <property type="protein sequence ID" value="JAH23103.1"/>
    <property type="molecule type" value="Transcribed_RNA"/>
</dbReference>
<organism evidence="1">
    <name type="scientific">Anguilla anguilla</name>
    <name type="common">European freshwater eel</name>
    <name type="synonym">Muraena anguilla</name>
    <dbReference type="NCBI Taxonomy" id="7936"/>
    <lineage>
        <taxon>Eukaryota</taxon>
        <taxon>Metazoa</taxon>
        <taxon>Chordata</taxon>
        <taxon>Craniata</taxon>
        <taxon>Vertebrata</taxon>
        <taxon>Euteleostomi</taxon>
        <taxon>Actinopterygii</taxon>
        <taxon>Neopterygii</taxon>
        <taxon>Teleostei</taxon>
        <taxon>Anguilliformes</taxon>
        <taxon>Anguillidae</taxon>
        <taxon>Anguilla</taxon>
    </lineage>
</organism>
<evidence type="ECO:0000313" key="1">
    <source>
        <dbReference type="EMBL" id="JAH23103.1"/>
    </source>
</evidence>
<protein>
    <submittedName>
        <fullName evidence="1">Uncharacterized protein</fullName>
    </submittedName>
</protein>
<sequence>MPGYSQVFSVDLLPTEPQASFR</sequence>
<dbReference type="AlphaFoldDB" id="A0A0E9R426"/>
<name>A0A0E9R426_ANGAN</name>
<proteinExistence type="predicted"/>
<accession>A0A0E9R426</accession>
<reference evidence="1" key="1">
    <citation type="submission" date="2014-11" db="EMBL/GenBank/DDBJ databases">
        <authorList>
            <person name="Amaro Gonzalez C."/>
        </authorList>
    </citation>
    <scope>NUCLEOTIDE SEQUENCE</scope>
</reference>
<reference evidence="1" key="2">
    <citation type="journal article" date="2015" name="Fish Shellfish Immunol.">
        <title>Early steps in the European eel (Anguilla anguilla)-Vibrio vulnificus interaction in the gills: Role of the RtxA13 toxin.</title>
        <authorList>
            <person name="Callol A."/>
            <person name="Pajuelo D."/>
            <person name="Ebbesson L."/>
            <person name="Teles M."/>
            <person name="MacKenzie S."/>
            <person name="Amaro C."/>
        </authorList>
    </citation>
    <scope>NUCLEOTIDE SEQUENCE</scope>
</reference>